<organism evidence="2">
    <name type="scientific">uncultured organism</name>
    <dbReference type="NCBI Taxonomy" id="155900"/>
    <lineage>
        <taxon>unclassified sequences</taxon>
        <taxon>environmental samples</taxon>
    </lineage>
</organism>
<name>A0A5B8RBN7_9ZZZZ</name>
<evidence type="ECO:0000256" key="1">
    <source>
        <dbReference type="SAM" id="Phobius"/>
    </source>
</evidence>
<sequence length="38" mass="4076">MANGNGEHRVQLTVTWLVVLIPLVIGVASTLSKAVKLF</sequence>
<feature type="transmembrane region" description="Helical" evidence="1">
    <location>
        <begin position="12"/>
        <end position="31"/>
    </location>
</feature>
<dbReference type="AlphaFoldDB" id="A0A5B8RBN7"/>
<accession>A0A5B8RBN7</accession>
<gene>
    <name evidence="2" type="ORF">KBTEX_00400</name>
</gene>
<keyword evidence="1" id="KW-0812">Transmembrane</keyword>
<keyword evidence="1" id="KW-1133">Transmembrane helix</keyword>
<dbReference type="EMBL" id="MN079079">
    <property type="protein sequence ID" value="QEA04097.1"/>
    <property type="molecule type" value="Genomic_DNA"/>
</dbReference>
<evidence type="ECO:0000313" key="2">
    <source>
        <dbReference type="EMBL" id="QEA04097.1"/>
    </source>
</evidence>
<proteinExistence type="predicted"/>
<protein>
    <submittedName>
        <fullName evidence="2">Uncharacterized protein</fullName>
    </submittedName>
</protein>
<keyword evidence="1" id="KW-0472">Membrane</keyword>
<reference evidence="2" key="1">
    <citation type="submission" date="2019-06" db="EMBL/GenBank/DDBJ databases">
        <authorList>
            <person name="Murdoch R.W."/>
            <person name="Fathepure B."/>
        </authorList>
    </citation>
    <scope>NUCLEOTIDE SEQUENCE</scope>
</reference>